<protein>
    <submittedName>
        <fullName evidence="3">RND transporter</fullName>
    </submittedName>
</protein>
<keyword evidence="2" id="KW-0472">Membrane</keyword>
<evidence type="ECO:0000313" key="3">
    <source>
        <dbReference type="EMBL" id="ARP86830.1"/>
    </source>
</evidence>
<proteinExistence type="inferred from homology"/>
<dbReference type="SUPFAM" id="SSF56954">
    <property type="entry name" value="Outer membrane efflux proteins (OEP)"/>
    <property type="match status" value="1"/>
</dbReference>
<gene>
    <name evidence="3" type="ORF">CAL13_11890</name>
</gene>
<evidence type="ECO:0000313" key="4">
    <source>
        <dbReference type="Proteomes" id="UP000194139"/>
    </source>
</evidence>
<dbReference type="GO" id="GO:0015562">
    <property type="term" value="F:efflux transmembrane transporter activity"/>
    <property type="evidence" value="ECO:0007669"/>
    <property type="project" value="InterPro"/>
</dbReference>
<dbReference type="PROSITE" id="PS51257">
    <property type="entry name" value="PROKAR_LIPOPROTEIN"/>
    <property type="match status" value="1"/>
</dbReference>
<keyword evidence="2" id="KW-0564">Palmitate</keyword>
<accession>A0A1W6Z0G2</accession>
<dbReference type="InterPro" id="IPR003423">
    <property type="entry name" value="OMP_efflux"/>
</dbReference>
<keyword evidence="2" id="KW-0812">Transmembrane</keyword>
<dbReference type="Pfam" id="PF02321">
    <property type="entry name" value="OEP"/>
    <property type="match status" value="2"/>
</dbReference>
<dbReference type="NCBIfam" id="TIGR01845">
    <property type="entry name" value="outer_NodT"/>
    <property type="match status" value="1"/>
</dbReference>
<name>A0A1W6Z0G2_9BORD</name>
<reference evidence="3 4" key="1">
    <citation type="submission" date="2017-05" db="EMBL/GenBank/DDBJ databases">
        <title>Complete and WGS of Bordetella genogroups.</title>
        <authorList>
            <person name="Spilker T."/>
            <person name="LiPuma J."/>
        </authorList>
    </citation>
    <scope>NUCLEOTIDE SEQUENCE [LARGE SCALE GENOMIC DNA]</scope>
    <source>
        <strain evidence="3 4">AU17164</strain>
    </source>
</reference>
<evidence type="ECO:0000256" key="1">
    <source>
        <dbReference type="ARBA" id="ARBA00007613"/>
    </source>
</evidence>
<keyword evidence="4" id="KW-1185">Reference proteome</keyword>
<dbReference type="PANTHER" id="PTHR30203">
    <property type="entry name" value="OUTER MEMBRANE CATION EFFLUX PROTEIN"/>
    <property type="match status" value="1"/>
</dbReference>
<dbReference type="PANTHER" id="PTHR30203:SF33">
    <property type="entry name" value="BLR4455 PROTEIN"/>
    <property type="match status" value="1"/>
</dbReference>
<keyword evidence="2" id="KW-1134">Transmembrane beta strand</keyword>
<keyword evidence="2" id="KW-0449">Lipoprotein</keyword>
<dbReference type="InterPro" id="IPR010131">
    <property type="entry name" value="MdtP/NodT-like"/>
</dbReference>
<sequence>MKKAPRFATLSLAALLAACSVGPEYQRPAVNLPVTWKLESPWRPATPGDAADKGEWWRRYGDPTLDRLQQQVLAANPSLAVAAARLAQARAAADASSAGLFPAISAGARASRFKISGNRPLTNYASPQYSTVQNDFSFSLNASYEADLFGRVHNAVQASRASAQQAEADLANARLVLTAELAANYVNLRALDTEIDVVNQSIALQRRALELITARYEGGAASGLEVAQQQALLDNTLTQVEILARQRAQFEHAIASLTGTPAPDFSLPPQPLTAAMAPPAIPLGIPSDLLERRPDIAAAERAMAAANAQIGVATAAFYPSIILNPSIGADSREIGTLLDAPSLLWSVGVSAVQTLFDAGRTRANVDFARAGYEATVANYRRVVLGAMQEVQDGISGLAALDRATAQSRTAVADARRVLDMAADRYSGGATTYLDVITAQQAVLNTERQAAQLTGQRLLVSVFLVKALGGDWHGAAATAAAGASNAGDAALPGTAQTGAGVAPSAANEAATVTR</sequence>
<organism evidence="3 4">
    <name type="scientific">Bordetella genomosp. 9</name>
    <dbReference type="NCBI Taxonomy" id="1416803"/>
    <lineage>
        <taxon>Bacteria</taxon>
        <taxon>Pseudomonadati</taxon>
        <taxon>Pseudomonadota</taxon>
        <taxon>Betaproteobacteria</taxon>
        <taxon>Burkholderiales</taxon>
        <taxon>Alcaligenaceae</taxon>
        <taxon>Bordetella</taxon>
    </lineage>
</organism>
<dbReference type="EMBL" id="CP021109">
    <property type="protein sequence ID" value="ARP86830.1"/>
    <property type="molecule type" value="Genomic_DNA"/>
</dbReference>
<dbReference type="Gene3D" id="1.20.1600.10">
    <property type="entry name" value="Outer membrane efflux proteins (OEP)"/>
    <property type="match status" value="1"/>
</dbReference>
<evidence type="ECO:0000256" key="2">
    <source>
        <dbReference type="RuleBase" id="RU362097"/>
    </source>
</evidence>
<dbReference type="GO" id="GO:0005886">
    <property type="term" value="C:plasma membrane"/>
    <property type="evidence" value="ECO:0007669"/>
    <property type="project" value="UniProtKB-SubCell"/>
</dbReference>
<dbReference type="Proteomes" id="UP000194139">
    <property type="component" value="Chromosome"/>
</dbReference>
<comment type="similarity">
    <text evidence="1 2">Belongs to the outer membrane factor (OMF) (TC 1.B.17) family.</text>
</comment>
<comment type="subcellular location">
    <subcellularLocation>
        <location evidence="2">Cell membrane</location>
        <topology evidence="2">Lipid-anchor</topology>
    </subcellularLocation>
</comment>
<dbReference type="RefSeq" id="WP_086072514.1">
    <property type="nucleotide sequence ID" value="NZ_CP021109.1"/>
</dbReference>
<dbReference type="AlphaFoldDB" id="A0A1W6Z0G2"/>
<dbReference type="Gene3D" id="2.20.200.10">
    <property type="entry name" value="Outer membrane efflux proteins (OEP)"/>
    <property type="match status" value="1"/>
</dbReference>